<comment type="similarity">
    <text evidence="1">Belongs to the ROK (NagC/XylR) family.</text>
</comment>
<name>A0ABT4T223_9ACTN</name>
<organism evidence="4 5">
    <name type="scientific">Nonomuraea ferruginea</name>
    <dbReference type="NCBI Taxonomy" id="46174"/>
    <lineage>
        <taxon>Bacteria</taxon>
        <taxon>Bacillati</taxon>
        <taxon>Actinomycetota</taxon>
        <taxon>Actinomycetes</taxon>
        <taxon>Streptosporangiales</taxon>
        <taxon>Streptosporangiaceae</taxon>
        <taxon>Nonomuraea</taxon>
    </lineage>
</organism>
<dbReference type="InterPro" id="IPR036390">
    <property type="entry name" value="WH_DNA-bd_sf"/>
</dbReference>
<dbReference type="Pfam" id="PF12802">
    <property type="entry name" value="MarR_2"/>
    <property type="match status" value="1"/>
</dbReference>
<gene>
    <name evidence="4" type="ORF">OUY24_22640</name>
</gene>
<dbReference type="EMBL" id="JAPNUD010000067">
    <property type="protein sequence ID" value="MDA0643435.1"/>
    <property type="molecule type" value="Genomic_DNA"/>
</dbReference>
<evidence type="ECO:0000313" key="4">
    <source>
        <dbReference type="EMBL" id="MDA0643435.1"/>
    </source>
</evidence>
<proteinExistence type="inferred from homology"/>
<dbReference type="Gene3D" id="3.30.420.40">
    <property type="match status" value="2"/>
</dbReference>
<evidence type="ECO:0000259" key="3">
    <source>
        <dbReference type="Pfam" id="PF12802"/>
    </source>
</evidence>
<dbReference type="SUPFAM" id="SSF53067">
    <property type="entry name" value="Actin-like ATPase domain"/>
    <property type="match status" value="1"/>
</dbReference>
<feature type="region of interest" description="Disordered" evidence="2">
    <location>
        <begin position="288"/>
        <end position="312"/>
    </location>
</feature>
<dbReference type="InterPro" id="IPR011991">
    <property type="entry name" value="ArsR-like_HTH"/>
</dbReference>
<dbReference type="InterPro" id="IPR000600">
    <property type="entry name" value="ROK"/>
</dbReference>
<dbReference type="SUPFAM" id="SSF46785">
    <property type="entry name" value="Winged helix' DNA-binding domain"/>
    <property type="match status" value="1"/>
</dbReference>
<dbReference type="InterPro" id="IPR043129">
    <property type="entry name" value="ATPase_NBD"/>
</dbReference>
<dbReference type="Proteomes" id="UP001212498">
    <property type="component" value="Unassembled WGS sequence"/>
</dbReference>
<dbReference type="PANTHER" id="PTHR18964:SF149">
    <property type="entry name" value="BIFUNCTIONAL UDP-N-ACETYLGLUCOSAMINE 2-EPIMERASE_N-ACETYLMANNOSAMINE KINASE"/>
    <property type="match status" value="1"/>
</dbReference>
<accession>A0ABT4T223</accession>
<evidence type="ECO:0000313" key="5">
    <source>
        <dbReference type="Proteomes" id="UP001212498"/>
    </source>
</evidence>
<dbReference type="InterPro" id="IPR036388">
    <property type="entry name" value="WH-like_DNA-bd_sf"/>
</dbReference>
<comment type="caution">
    <text evidence="4">The sequence shown here is derived from an EMBL/GenBank/DDBJ whole genome shotgun (WGS) entry which is preliminary data.</text>
</comment>
<reference evidence="4 5" key="1">
    <citation type="submission" date="2022-11" db="EMBL/GenBank/DDBJ databases">
        <title>Nonomuraea corallina sp. nov., a new species of the genus Nonomuraea isolated from sea side sediment in Thai sea.</title>
        <authorList>
            <person name="Ngamcharungchit C."/>
            <person name="Matsumoto A."/>
            <person name="Suriyachadkun C."/>
            <person name="Panbangred W."/>
            <person name="Inahashi Y."/>
            <person name="Intra B."/>
        </authorList>
    </citation>
    <scope>NUCLEOTIDE SEQUENCE [LARGE SCALE GENOMIC DNA]</scope>
    <source>
        <strain evidence="4 5">DSM 43553</strain>
    </source>
</reference>
<keyword evidence="5" id="KW-1185">Reference proteome</keyword>
<dbReference type="Gene3D" id="1.10.10.10">
    <property type="entry name" value="Winged helix-like DNA-binding domain superfamily/Winged helix DNA-binding domain"/>
    <property type="match status" value="1"/>
</dbReference>
<evidence type="ECO:0000256" key="1">
    <source>
        <dbReference type="ARBA" id="ARBA00006479"/>
    </source>
</evidence>
<dbReference type="CDD" id="cd00090">
    <property type="entry name" value="HTH_ARSR"/>
    <property type="match status" value="1"/>
</dbReference>
<evidence type="ECO:0000256" key="2">
    <source>
        <dbReference type="SAM" id="MobiDB-lite"/>
    </source>
</evidence>
<dbReference type="InterPro" id="IPR000835">
    <property type="entry name" value="HTH_MarR-typ"/>
</dbReference>
<dbReference type="RefSeq" id="WP_271277715.1">
    <property type="nucleotide sequence ID" value="NZ_BAABFD010000024.1"/>
</dbReference>
<dbReference type="PANTHER" id="PTHR18964">
    <property type="entry name" value="ROK (REPRESSOR, ORF, KINASE) FAMILY"/>
    <property type="match status" value="1"/>
</dbReference>
<protein>
    <submittedName>
        <fullName evidence="4">ROK family transcriptional regulator</fullName>
    </submittedName>
</protein>
<sequence length="419" mass="42500">MSGSVPGTPSLLRAINDRAALRLLLERGPLTRPELGALTGLSKPTASQLLLRLREAGLVVLDGVREGLPGRTAEVYRVNASAAYAAALDVTSGRIEARVADLTGAVVGEHVLEPPGGDLIGGLRAALAGARPPAPPRHLVIGVQAAVDPATGRLGYATAEDMPGWHVDDLVDRLSRGLGVPVSVENNVNLVALAERAHGAAAGTPDFVLLWADAGIGSAIVLGGRLHRGATGGAGEVGYMPAPGAPTARESGPYADHGFQALSGGAAVLRVLRRHGIPGADLRETVRNAARAAEDPSAGPPQESTAANPPDTRLADGVEAVPAGSGEAALREVAGRLAVGLAAITSVMDPALIVLTGAVPLAGGEPLRRLIEEELHALTIARPRVRLSQVAGNPVLVGALDLALATVRDEVLDSTGVTA</sequence>
<dbReference type="Pfam" id="PF00480">
    <property type="entry name" value="ROK"/>
    <property type="match status" value="1"/>
</dbReference>
<feature type="domain" description="HTH marR-type" evidence="3">
    <location>
        <begin position="20"/>
        <end position="61"/>
    </location>
</feature>